<comment type="similarity">
    <text evidence="7">Belongs to the class I-like SAM-binding methyltransferase superfamily. TrmB family.</text>
</comment>
<feature type="binding site" evidence="7">
    <location>
        <position position="115"/>
    </location>
    <ligand>
        <name>S-adenosyl-L-methionine</name>
        <dbReference type="ChEBI" id="CHEBI:59789"/>
    </ligand>
</feature>
<comment type="function">
    <text evidence="2 7">Catalyzes the formation of N(7)-methylguanine at position 46 (m7G46) in tRNA.</text>
</comment>
<dbReference type="AlphaFoldDB" id="A0A1M4VN68"/>
<reference evidence="8 9" key="1">
    <citation type="submission" date="2016-11" db="EMBL/GenBank/DDBJ databases">
        <authorList>
            <person name="Jaros S."/>
            <person name="Januszkiewicz K."/>
            <person name="Wedrychowicz H."/>
        </authorList>
    </citation>
    <scope>NUCLEOTIDE SEQUENCE [LARGE SCALE GENOMIC DNA]</scope>
    <source>
        <strain evidence="8 9">DSM 44666</strain>
    </source>
</reference>
<dbReference type="PANTHER" id="PTHR23417:SF14">
    <property type="entry name" value="PENTACOTRIPEPTIDE-REPEAT REGION OF PRORP DOMAIN-CONTAINING PROTEIN"/>
    <property type="match status" value="1"/>
</dbReference>
<evidence type="ECO:0000256" key="2">
    <source>
        <dbReference type="ARBA" id="ARBA00003015"/>
    </source>
</evidence>
<name>A0A1M4VN68_9BACL</name>
<dbReference type="InterPro" id="IPR055361">
    <property type="entry name" value="tRNA_methyltr_TrmB_bact"/>
</dbReference>
<dbReference type="GO" id="GO:0008176">
    <property type="term" value="F:tRNA (guanine(46)-N7)-methyltransferase activity"/>
    <property type="evidence" value="ECO:0007669"/>
    <property type="project" value="UniProtKB-UniRule"/>
</dbReference>
<dbReference type="PANTHER" id="PTHR23417">
    <property type="entry name" value="3-DEOXY-D-MANNO-OCTULOSONIC-ACID TRANSFERASE/TRNA GUANINE-N 7 - -METHYLTRANSFERASE"/>
    <property type="match status" value="1"/>
</dbReference>
<gene>
    <name evidence="7" type="primary">trmB</name>
    <name evidence="8" type="ORF">SAMN05444392_102439</name>
</gene>
<dbReference type="Pfam" id="PF02390">
    <property type="entry name" value="Methyltransf_4"/>
    <property type="match status" value="1"/>
</dbReference>
<dbReference type="NCBIfam" id="TIGR00091">
    <property type="entry name" value="tRNA (guanosine(46)-N7)-methyltransferase TrmB"/>
    <property type="match status" value="1"/>
</dbReference>
<dbReference type="NCBIfam" id="NF001080">
    <property type="entry name" value="PRK00121.2-2"/>
    <property type="match status" value="1"/>
</dbReference>
<keyword evidence="3 7" id="KW-0489">Methyltransferase</keyword>
<feature type="binding site" evidence="7">
    <location>
        <position position="151"/>
    </location>
    <ligand>
        <name>substrate</name>
    </ligand>
</feature>
<feature type="binding site" evidence="7">
    <location>
        <position position="119"/>
    </location>
    <ligand>
        <name>substrate</name>
    </ligand>
</feature>
<evidence type="ECO:0000256" key="1">
    <source>
        <dbReference type="ARBA" id="ARBA00000142"/>
    </source>
</evidence>
<keyword evidence="5 7" id="KW-0949">S-adenosyl-L-methionine</keyword>
<feature type="binding site" evidence="7">
    <location>
        <begin position="189"/>
        <end position="192"/>
    </location>
    <ligand>
        <name>substrate</name>
    </ligand>
</feature>
<feature type="binding site" evidence="7">
    <location>
        <position position="93"/>
    </location>
    <ligand>
        <name>S-adenosyl-L-methionine</name>
        <dbReference type="ChEBI" id="CHEBI:59789"/>
    </ligand>
</feature>
<accession>A0A1M4VN68</accession>
<dbReference type="HAMAP" id="MF_01057">
    <property type="entry name" value="tRNA_methyltr_TrmB"/>
    <property type="match status" value="1"/>
</dbReference>
<evidence type="ECO:0000313" key="9">
    <source>
        <dbReference type="Proteomes" id="UP000184476"/>
    </source>
</evidence>
<dbReference type="OrthoDB" id="9802090at2"/>
<evidence type="ECO:0000256" key="7">
    <source>
        <dbReference type="HAMAP-Rule" id="MF_01057"/>
    </source>
</evidence>
<evidence type="ECO:0000256" key="4">
    <source>
        <dbReference type="ARBA" id="ARBA00022679"/>
    </source>
</evidence>
<evidence type="ECO:0000256" key="3">
    <source>
        <dbReference type="ARBA" id="ARBA00022603"/>
    </source>
</evidence>
<keyword evidence="9" id="KW-1185">Reference proteome</keyword>
<dbReference type="Gene3D" id="3.40.50.150">
    <property type="entry name" value="Vaccinia Virus protein VP39"/>
    <property type="match status" value="1"/>
</dbReference>
<dbReference type="UniPathway" id="UPA00989"/>
<dbReference type="InterPro" id="IPR029063">
    <property type="entry name" value="SAM-dependent_MTases_sf"/>
</dbReference>
<organism evidence="8 9">
    <name type="scientific">Seinonella peptonophila</name>
    <dbReference type="NCBI Taxonomy" id="112248"/>
    <lineage>
        <taxon>Bacteria</taxon>
        <taxon>Bacillati</taxon>
        <taxon>Bacillota</taxon>
        <taxon>Bacilli</taxon>
        <taxon>Bacillales</taxon>
        <taxon>Thermoactinomycetaceae</taxon>
        <taxon>Seinonella</taxon>
    </lineage>
</organism>
<dbReference type="InterPro" id="IPR003358">
    <property type="entry name" value="tRNA_(Gua-N-7)_MeTrfase_Trmb"/>
</dbReference>
<feature type="binding site" evidence="7">
    <location>
        <position position="43"/>
    </location>
    <ligand>
        <name>S-adenosyl-L-methionine</name>
        <dbReference type="ChEBI" id="CHEBI:59789"/>
    </ligand>
</feature>
<keyword evidence="6 7" id="KW-0819">tRNA processing</keyword>
<proteinExistence type="inferred from homology"/>
<evidence type="ECO:0000256" key="5">
    <source>
        <dbReference type="ARBA" id="ARBA00022691"/>
    </source>
</evidence>
<comment type="pathway">
    <text evidence="7">tRNA modification; N(7)-methylguanine-tRNA biosynthesis.</text>
</comment>
<sequence>MRVRRKPAASEKLISHQSVYQPGEIQPGEWNQHFPRSLPLHVELGTGKGKFLVQAAQSKSDVNWIGLERTKEPLLQAVQKGEHLQNVRYVWADVKLLTDLFALGEIAKLYLHFSDPWPKFRHRKRRLTHRLFLDRYQQVIAPSGTIALKTDSKPLFTFSLAELQIRGWNILHVTNDLHWSKWSQDNITTEYEEKFTANGFPIYYLEAKPPRFQ</sequence>
<dbReference type="SUPFAM" id="SSF53335">
    <property type="entry name" value="S-adenosyl-L-methionine-dependent methyltransferases"/>
    <property type="match status" value="1"/>
</dbReference>
<evidence type="ECO:0000256" key="6">
    <source>
        <dbReference type="ARBA" id="ARBA00022694"/>
    </source>
</evidence>
<dbReference type="Proteomes" id="UP000184476">
    <property type="component" value="Unassembled WGS sequence"/>
</dbReference>
<dbReference type="STRING" id="112248.SAMN05444392_102439"/>
<dbReference type="GO" id="GO:0043527">
    <property type="term" value="C:tRNA methyltransferase complex"/>
    <property type="evidence" value="ECO:0007669"/>
    <property type="project" value="TreeGrafter"/>
</dbReference>
<comment type="caution">
    <text evidence="7">Lacks conserved residue(s) required for the propagation of feature annotation.</text>
</comment>
<dbReference type="RefSeq" id="WP_073154010.1">
    <property type="nucleotide sequence ID" value="NZ_FQVL01000002.1"/>
</dbReference>
<evidence type="ECO:0000313" key="8">
    <source>
        <dbReference type="EMBL" id="SHE70287.1"/>
    </source>
</evidence>
<protein>
    <recommendedName>
        <fullName evidence="7">tRNA (guanine-N(7)-)-methyltransferase</fullName>
        <ecNumber evidence="7">2.1.1.33</ecNumber>
    </recommendedName>
    <alternativeName>
        <fullName evidence="7">tRNA (guanine(46)-N(7))-methyltransferase</fullName>
    </alternativeName>
    <alternativeName>
        <fullName evidence="7">tRNA(m7G46)-methyltransferase</fullName>
    </alternativeName>
</protein>
<comment type="catalytic activity">
    <reaction evidence="1 7">
        <text>guanosine(46) in tRNA + S-adenosyl-L-methionine = N(7)-methylguanosine(46) in tRNA + S-adenosyl-L-homocysteine</text>
        <dbReference type="Rhea" id="RHEA:42708"/>
        <dbReference type="Rhea" id="RHEA-COMP:10188"/>
        <dbReference type="Rhea" id="RHEA-COMP:10189"/>
        <dbReference type="ChEBI" id="CHEBI:57856"/>
        <dbReference type="ChEBI" id="CHEBI:59789"/>
        <dbReference type="ChEBI" id="CHEBI:74269"/>
        <dbReference type="ChEBI" id="CHEBI:74480"/>
        <dbReference type="EC" id="2.1.1.33"/>
    </reaction>
</comment>
<feature type="binding site" evidence="7">
    <location>
        <position position="68"/>
    </location>
    <ligand>
        <name>S-adenosyl-L-methionine</name>
        <dbReference type="ChEBI" id="CHEBI:59789"/>
    </ligand>
</feature>
<dbReference type="PROSITE" id="PS51625">
    <property type="entry name" value="SAM_MT_TRMB"/>
    <property type="match status" value="1"/>
</dbReference>
<keyword evidence="4 7" id="KW-0808">Transferase</keyword>
<dbReference type="EC" id="2.1.1.33" evidence="7"/>
<dbReference type="EMBL" id="FQVL01000002">
    <property type="protein sequence ID" value="SHE70287.1"/>
    <property type="molecule type" value="Genomic_DNA"/>
</dbReference>